<proteinExistence type="predicted"/>
<comment type="caution">
    <text evidence="1">The sequence shown here is derived from an EMBL/GenBank/DDBJ whole genome shotgun (WGS) entry which is preliminary data.</text>
</comment>
<dbReference type="EMBL" id="BSDZ01000015">
    <property type="protein sequence ID" value="GLI63434.1"/>
    <property type="molecule type" value="Genomic_DNA"/>
</dbReference>
<name>A0ABQ5S133_9CHLO</name>
<organism evidence="1 2">
    <name type="scientific">Volvox africanus</name>
    <dbReference type="NCBI Taxonomy" id="51714"/>
    <lineage>
        <taxon>Eukaryota</taxon>
        <taxon>Viridiplantae</taxon>
        <taxon>Chlorophyta</taxon>
        <taxon>core chlorophytes</taxon>
        <taxon>Chlorophyceae</taxon>
        <taxon>CS clade</taxon>
        <taxon>Chlamydomonadales</taxon>
        <taxon>Volvocaceae</taxon>
        <taxon>Volvox</taxon>
    </lineage>
</organism>
<sequence length="102" mass="11025">MSCVAQGAGLATAGVSPLAAPVWAQLLVQYSVLLGHIGLGLLLWTYSQVDLMARSTNMRCRKCSSSAAKMVPQKPWQQPARLSPWRAGAAESVPSWLIMMRL</sequence>
<protein>
    <submittedName>
        <fullName evidence="1">Uncharacterized protein</fullName>
    </submittedName>
</protein>
<gene>
    <name evidence="1" type="ORF">VaNZ11_006325</name>
</gene>
<accession>A0ABQ5S133</accession>
<dbReference type="Proteomes" id="UP001165090">
    <property type="component" value="Unassembled WGS sequence"/>
</dbReference>
<evidence type="ECO:0000313" key="2">
    <source>
        <dbReference type="Proteomes" id="UP001165090"/>
    </source>
</evidence>
<keyword evidence="2" id="KW-1185">Reference proteome</keyword>
<reference evidence="1 2" key="1">
    <citation type="journal article" date="2023" name="IScience">
        <title>Expanded male sex-determining region conserved during the evolution of homothallism in the green alga Volvox.</title>
        <authorList>
            <person name="Yamamoto K."/>
            <person name="Matsuzaki R."/>
            <person name="Mahakham W."/>
            <person name="Heman W."/>
            <person name="Sekimoto H."/>
            <person name="Kawachi M."/>
            <person name="Minakuchi Y."/>
            <person name="Toyoda A."/>
            <person name="Nozaki H."/>
        </authorList>
    </citation>
    <scope>NUCLEOTIDE SEQUENCE [LARGE SCALE GENOMIC DNA]</scope>
    <source>
        <strain evidence="1 2">NIES-4468</strain>
    </source>
</reference>
<evidence type="ECO:0000313" key="1">
    <source>
        <dbReference type="EMBL" id="GLI63434.1"/>
    </source>
</evidence>